<gene>
    <name evidence="2" type="ORF">RMCB_7028</name>
</gene>
<dbReference type="InterPro" id="IPR052897">
    <property type="entry name" value="Sec-Metab_Biosynth_Hydrolase"/>
</dbReference>
<reference evidence="3" key="2">
    <citation type="submission" date="2016-02" db="EMBL/GenBank/DDBJ databases">
        <title>Draft genome sequence of five rapidly growing Mycobacterium species.</title>
        <authorList>
            <person name="Katahira K."/>
            <person name="Gotou Y."/>
            <person name="Iida K."/>
            <person name="Ogura Y."/>
            <person name="Hayashi T."/>
        </authorList>
    </citation>
    <scope>NUCLEOTIDE SEQUENCE [LARGE SCALE GENOMIC DNA]</scope>
    <source>
        <strain evidence="3">JCM15654</strain>
    </source>
</reference>
<dbReference type="AlphaFoldDB" id="A0A100W729"/>
<dbReference type="PANTHER" id="PTHR37017:SF11">
    <property type="entry name" value="ESTERASE_LIPASE_THIOESTERASE DOMAIN-CONTAINING PROTEIN"/>
    <property type="match status" value="1"/>
</dbReference>
<comment type="caution">
    <text evidence="2">The sequence shown here is derived from an EMBL/GenBank/DDBJ whole genome shotgun (WGS) entry which is preliminary data.</text>
</comment>
<dbReference type="Gene3D" id="3.40.50.1820">
    <property type="entry name" value="alpha/beta hydrolase"/>
    <property type="match status" value="1"/>
</dbReference>
<dbReference type="Pfam" id="PF12697">
    <property type="entry name" value="Abhydrolase_6"/>
    <property type="match status" value="1"/>
</dbReference>
<dbReference type="STRING" id="146020.RMCB_7028"/>
<feature type="domain" description="AB hydrolase-1" evidence="1">
    <location>
        <begin position="43"/>
        <end position="257"/>
    </location>
</feature>
<dbReference type="GO" id="GO:0003824">
    <property type="term" value="F:catalytic activity"/>
    <property type="evidence" value="ECO:0007669"/>
    <property type="project" value="UniProtKB-ARBA"/>
</dbReference>
<evidence type="ECO:0000259" key="1">
    <source>
        <dbReference type="Pfam" id="PF12697"/>
    </source>
</evidence>
<evidence type="ECO:0000313" key="2">
    <source>
        <dbReference type="EMBL" id="GAS92932.1"/>
    </source>
</evidence>
<name>A0A100W729_9MYCO</name>
<reference evidence="3" key="1">
    <citation type="journal article" date="2016" name="Genome Announc.">
        <title>Draft Genome Sequences of Five Rapidly Growing Mycobacterium Species, M. thermoresistibile, M. fortuitum subsp. acetamidolyticum, M. canariasense, M. brisbanense, and M. novocastrense.</title>
        <authorList>
            <person name="Katahira K."/>
            <person name="Ogura Y."/>
            <person name="Gotoh Y."/>
            <person name="Hayashi T."/>
        </authorList>
    </citation>
    <scope>NUCLEOTIDE SEQUENCE [LARGE SCALE GENOMIC DNA]</scope>
    <source>
        <strain evidence="3">JCM15654</strain>
    </source>
</reference>
<dbReference type="EMBL" id="BCSX01000064">
    <property type="protein sequence ID" value="GAS92932.1"/>
    <property type="molecule type" value="Genomic_DNA"/>
</dbReference>
<keyword evidence="3" id="KW-1185">Reference proteome</keyword>
<accession>A0A100W729</accession>
<proteinExistence type="predicted"/>
<dbReference type="InterPro" id="IPR000073">
    <property type="entry name" value="AB_hydrolase_1"/>
</dbReference>
<dbReference type="PANTHER" id="PTHR37017">
    <property type="entry name" value="AB HYDROLASE-1 DOMAIN-CONTAINING PROTEIN-RELATED"/>
    <property type="match status" value="1"/>
</dbReference>
<dbReference type="InterPro" id="IPR029058">
    <property type="entry name" value="AB_hydrolase_fold"/>
</dbReference>
<protein>
    <recommendedName>
        <fullName evidence="1">AB hydrolase-1 domain-containing protein</fullName>
    </recommendedName>
</protein>
<organism evidence="2 3">
    <name type="scientific">Mycolicibacterium brisbanense</name>
    <dbReference type="NCBI Taxonomy" id="146020"/>
    <lineage>
        <taxon>Bacteria</taxon>
        <taxon>Bacillati</taxon>
        <taxon>Actinomycetota</taxon>
        <taxon>Actinomycetes</taxon>
        <taxon>Mycobacteriales</taxon>
        <taxon>Mycobacteriaceae</taxon>
        <taxon>Mycolicibacterium</taxon>
    </lineage>
</organism>
<dbReference type="Proteomes" id="UP000069620">
    <property type="component" value="Unassembled WGS sequence"/>
</dbReference>
<sequence length="265" mass="28859">MTEPAPVWFTFMITIMAQRRVATCGCALERSTVETGVGRMTTFLLIPGGGADPSCWRFVVAELADRGHHGIAVDLPCEDDAADLHTYAEAVAAQHAQQRRDNERPVVVAHSFGGFTGALACARVDASAMVYASAMIPRPGERPDDWWAATGWKKAQRAAAVSGGYDPDDMDALFYNGVDAAVVADEVERAQSDTPSMFPWPSPELPQLPTRFVLFKDDRFFPEPFMRRVVAERLGVEPDVIAGGHMAMLSHPVELVDQLVSVAQV</sequence>
<dbReference type="SUPFAM" id="SSF53474">
    <property type="entry name" value="alpha/beta-Hydrolases"/>
    <property type="match status" value="1"/>
</dbReference>
<evidence type="ECO:0000313" key="3">
    <source>
        <dbReference type="Proteomes" id="UP000069620"/>
    </source>
</evidence>